<gene>
    <name evidence="5" type="ORF">KK1_033484</name>
</gene>
<dbReference type="InterPro" id="IPR012337">
    <property type="entry name" value="RNaseH-like_sf"/>
</dbReference>
<keyword evidence="2" id="KW-0378">Hydrolase</keyword>
<dbReference type="Pfam" id="PF07727">
    <property type="entry name" value="RVT_2"/>
    <property type="match status" value="1"/>
</dbReference>
<dbReference type="GO" id="GO:0046872">
    <property type="term" value="F:metal ion binding"/>
    <property type="evidence" value="ECO:0007669"/>
    <property type="project" value="UniProtKB-KW"/>
</dbReference>
<feature type="domain" description="Integrase catalytic" evidence="4">
    <location>
        <begin position="1"/>
        <end position="83"/>
    </location>
</feature>
<keyword evidence="6" id="KW-1185">Reference proteome</keyword>
<dbReference type="InterPro" id="IPR013103">
    <property type="entry name" value="RVT_2"/>
</dbReference>
<dbReference type="PROSITE" id="PS50994">
    <property type="entry name" value="INTEGRASE"/>
    <property type="match status" value="1"/>
</dbReference>
<dbReference type="GO" id="GO:0003676">
    <property type="term" value="F:nucleic acid binding"/>
    <property type="evidence" value="ECO:0007669"/>
    <property type="project" value="InterPro"/>
</dbReference>
<protein>
    <submittedName>
        <fullName evidence="5">Copia protein</fullName>
    </submittedName>
</protein>
<dbReference type="EMBL" id="KQ483605">
    <property type="protein sequence ID" value="KYP45023.1"/>
    <property type="molecule type" value="Genomic_DNA"/>
</dbReference>
<dbReference type="GO" id="GO:0016787">
    <property type="term" value="F:hydrolase activity"/>
    <property type="evidence" value="ECO:0007669"/>
    <property type="project" value="UniProtKB-KW"/>
</dbReference>
<dbReference type="PANTHER" id="PTHR42648:SF28">
    <property type="entry name" value="TRANSPOSON-ENCODED PROTEIN WITH RIBONUCLEASE H-LIKE AND RETROVIRUS ZINC FINGER-LIKE DOMAINS"/>
    <property type="match status" value="1"/>
</dbReference>
<reference evidence="5" key="1">
    <citation type="journal article" date="2012" name="Nat. Biotechnol.">
        <title>Draft genome sequence of pigeonpea (Cajanus cajan), an orphan legume crop of resource-poor farmers.</title>
        <authorList>
            <person name="Varshney R.K."/>
            <person name="Chen W."/>
            <person name="Li Y."/>
            <person name="Bharti A.K."/>
            <person name="Saxena R.K."/>
            <person name="Schlueter J.A."/>
            <person name="Donoghue M.T."/>
            <person name="Azam S."/>
            <person name="Fan G."/>
            <person name="Whaley A.M."/>
            <person name="Farmer A.D."/>
            <person name="Sheridan J."/>
            <person name="Iwata A."/>
            <person name="Tuteja R."/>
            <person name="Penmetsa R.V."/>
            <person name="Wu W."/>
            <person name="Upadhyaya H.D."/>
            <person name="Yang S.P."/>
            <person name="Shah T."/>
            <person name="Saxena K.B."/>
            <person name="Michael T."/>
            <person name="McCombie W.R."/>
            <person name="Yang B."/>
            <person name="Zhang G."/>
            <person name="Yang H."/>
            <person name="Wang J."/>
            <person name="Spillane C."/>
            <person name="Cook D.R."/>
            <person name="May G.D."/>
            <person name="Xu X."/>
            <person name="Jackson S.A."/>
        </authorList>
    </citation>
    <scope>NUCLEOTIDE SEQUENCE [LARGE SCALE GENOMIC DNA]</scope>
</reference>
<dbReference type="Proteomes" id="UP000075243">
    <property type="component" value="Unassembled WGS sequence"/>
</dbReference>
<evidence type="ECO:0000313" key="6">
    <source>
        <dbReference type="Proteomes" id="UP000075243"/>
    </source>
</evidence>
<proteinExistence type="predicted"/>
<dbReference type="Gene3D" id="3.30.420.10">
    <property type="entry name" value="Ribonuclease H-like superfamily/Ribonuclease H"/>
    <property type="match status" value="1"/>
</dbReference>
<keyword evidence="1" id="KW-0479">Metal-binding</keyword>
<dbReference type="STRING" id="3821.A0A151RR64"/>
<dbReference type="OMA" id="EWRCAME"/>
<dbReference type="PANTHER" id="PTHR42648">
    <property type="entry name" value="TRANSPOSASE, PUTATIVE-RELATED"/>
    <property type="match status" value="1"/>
</dbReference>
<dbReference type="GO" id="GO:0015074">
    <property type="term" value="P:DNA integration"/>
    <property type="evidence" value="ECO:0007669"/>
    <property type="project" value="InterPro"/>
</dbReference>
<sequence>MSRSGKNYFMTFIDDFYRYTKVYLIRHKDEAFDMFSSYKAEVENQLNKMIKSIRSDRGGEYTLFNDYCEKEGIIHEVTPPYSEHLSFLKSGTSSTQPSPLETSSESMFEDSRRSKRQRQETSFGNDFYTYLVEDDPISFSEAISSSDAKFWKEAIRIEIDSIKENNTWTLVDLPKGAKLIDCKWIFKRKYNLVGYIEKYKARLVAKGFTQK</sequence>
<evidence type="ECO:0000256" key="1">
    <source>
        <dbReference type="ARBA" id="ARBA00022723"/>
    </source>
</evidence>
<dbReference type="InterPro" id="IPR039537">
    <property type="entry name" value="Retrotran_Ty1/copia-like"/>
</dbReference>
<dbReference type="InterPro" id="IPR036397">
    <property type="entry name" value="RNaseH_sf"/>
</dbReference>
<evidence type="ECO:0000259" key="4">
    <source>
        <dbReference type="PROSITE" id="PS50994"/>
    </source>
</evidence>
<feature type="region of interest" description="Disordered" evidence="3">
    <location>
        <begin position="88"/>
        <end position="120"/>
    </location>
</feature>
<organism evidence="5 6">
    <name type="scientific">Cajanus cajan</name>
    <name type="common">Pigeon pea</name>
    <name type="synonym">Cajanus indicus</name>
    <dbReference type="NCBI Taxonomy" id="3821"/>
    <lineage>
        <taxon>Eukaryota</taxon>
        <taxon>Viridiplantae</taxon>
        <taxon>Streptophyta</taxon>
        <taxon>Embryophyta</taxon>
        <taxon>Tracheophyta</taxon>
        <taxon>Spermatophyta</taxon>
        <taxon>Magnoliopsida</taxon>
        <taxon>eudicotyledons</taxon>
        <taxon>Gunneridae</taxon>
        <taxon>Pentapetalae</taxon>
        <taxon>rosids</taxon>
        <taxon>fabids</taxon>
        <taxon>Fabales</taxon>
        <taxon>Fabaceae</taxon>
        <taxon>Papilionoideae</taxon>
        <taxon>50 kb inversion clade</taxon>
        <taxon>NPAAA clade</taxon>
        <taxon>indigoferoid/millettioid clade</taxon>
        <taxon>Phaseoleae</taxon>
        <taxon>Cajanus</taxon>
    </lineage>
</organism>
<dbReference type="Gramene" id="C.cajan_29679.t">
    <property type="protein sequence ID" value="C.cajan_29679.t"/>
    <property type="gene ID" value="C.cajan_29679"/>
</dbReference>
<feature type="compositionally biased region" description="Polar residues" evidence="3">
    <location>
        <begin position="89"/>
        <end position="106"/>
    </location>
</feature>
<dbReference type="InterPro" id="IPR001584">
    <property type="entry name" value="Integrase_cat-core"/>
</dbReference>
<dbReference type="SUPFAM" id="SSF53098">
    <property type="entry name" value="Ribonuclease H-like"/>
    <property type="match status" value="1"/>
</dbReference>
<evidence type="ECO:0000313" key="5">
    <source>
        <dbReference type="EMBL" id="KYP45023.1"/>
    </source>
</evidence>
<dbReference type="AlphaFoldDB" id="A0A151RR64"/>
<accession>A0A151RR64</accession>
<name>A0A151RR64_CAJCA</name>
<evidence type="ECO:0000256" key="2">
    <source>
        <dbReference type="ARBA" id="ARBA00022801"/>
    </source>
</evidence>
<evidence type="ECO:0000256" key="3">
    <source>
        <dbReference type="SAM" id="MobiDB-lite"/>
    </source>
</evidence>